<feature type="domain" description="RecX third three-helical" evidence="7">
    <location>
        <begin position="116"/>
        <end position="157"/>
    </location>
</feature>
<comment type="caution">
    <text evidence="8">The sequence shown here is derived from an EMBL/GenBank/DDBJ whole genome shotgun (WGS) entry which is preliminary data.</text>
</comment>
<dbReference type="Gene3D" id="1.10.10.10">
    <property type="entry name" value="Winged helix-like DNA-binding domain superfamily/Winged helix DNA-binding domain"/>
    <property type="match status" value="3"/>
</dbReference>
<evidence type="ECO:0000313" key="9">
    <source>
        <dbReference type="Proteomes" id="UP000256774"/>
    </source>
</evidence>
<dbReference type="InterPro" id="IPR036388">
    <property type="entry name" value="WH-like_DNA-bd_sf"/>
</dbReference>
<proteinExistence type="inferred from homology"/>
<evidence type="ECO:0000256" key="4">
    <source>
        <dbReference type="ARBA" id="ARBA00022490"/>
    </source>
</evidence>
<dbReference type="InterPro" id="IPR053924">
    <property type="entry name" value="RecX_HTH_2nd"/>
</dbReference>
<comment type="subcellular location">
    <subcellularLocation>
        <location evidence="1 5">Cytoplasm</location>
    </subcellularLocation>
</comment>
<dbReference type="OrthoDB" id="7066780at2"/>
<evidence type="ECO:0000256" key="2">
    <source>
        <dbReference type="ARBA" id="ARBA00009695"/>
    </source>
</evidence>
<dbReference type="PANTHER" id="PTHR33602">
    <property type="entry name" value="REGULATORY PROTEIN RECX FAMILY PROTEIN"/>
    <property type="match status" value="1"/>
</dbReference>
<evidence type="ECO:0000256" key="5">
    <source>
        <dbReference type="HAMAP-Rule" id="MF_01114"/>
    </source>
</evidence>
<evidence type="ECO:0000259" key="6">
    <source>
        <dbReference type="Pfam" id="PF02631"/>
    </source>
</evidence>
<keyword evidence="9" id="KW-1185">Reference proteome</keyword>
<dbReference type="RefSeq" id="WP_116208303.1">
    <property type="nucleotide sequence ID" value="NZ_QUNR01000003.1"/>
</dbReference>
<dbReference type="HAMAP" id="MF_01114">
    <property type="entry name" value="RecX"/>
    <property type="match status" value="1"/>
</dbReference>
<accession>A0A3E0H3Q5</accession>
<dbReference type="Pfam" id="PF21981">
    <property type="entry name" value="RecX_HTH3"/>
    <property type="match status" value="1"/>
</dbReference>
<comment type="similarity">
    <text evidence="2 5">Belongs to the RecX family.</text>
</comment>
<evidence type="ECO:0000313" key="8">
    <source>
        <dbReference type="EMBL" id="REH37686.1"/>
    </source>
</evidence>
<feature type="domain" description="RecX second three-helical" evidence="6">
    <location>
        <begin position="67"/>
        <end position="101"/>
    </location>
</feature>
<dbReference type="GO" id="GO:0006282">
    <property type="term" value="P:regulation of DNA repair"/>
    <property type="evidence" value="ECO:0007669"/>
    <property type="project" value="UniProtKB-UniRule"/>
</dbReference>
<dbReference type="GO" id="GO:0005737">
    <property type="term" value="C:cytoplasm"/>
    <property type="evidence" value="ECO:0007669"/>
    <property type="project" value="UniProtKB-SubCell"/>
</dbReference>
<comment type="function">
    <text evidence="5">Modulates RecA activity.</text>
</comment>
<dbReference type="EMBL" id="QUNR01000003">
    <property type="protein sequence ID" value="REH37686.1"/>
    <property type="molecule type" value="Genomic_DNA"/>
</dbReference>
<reference evidence="8 9" key="1">
    <citation type="submission" date="2018-08" db="EMBL/GenBank/DDBJ databases">
        <title>Genomic Encyclopedia of Type Strains, Phase IV (KMG-IV): sequencing the most valuable type-strain genomes for metagenomic binning, comparative biology and taxonomic classification.</title>
        <authorList>
            <person name="Goeker M."/>
        </authorList>
    </citation>
    <scope>NUCLEOTIDE SEQUENCE [LARGE SCALE GENOMIC DNA]</scope>
    <source>
        <strain evidence="8 9">DSM 26022</strain>
    </source>
</reference>
<dbReference type="AlphaFoldDB" id="A0A3E0H3Q5"/>
<evidence type="ECO:0000256" key="3">
    <source>
        <dbReference type="ARBA" id="ARBA00018111"/>
    </source>
</evidence>
<name>A0A3E0H3Q5_9GAMM</name>
<dbReference type="Pfam" id="PF02631">
    <property type="entry name" value="RecX_HTH2"/>
    <property type="match status" value="1"/>
</dbReference>
<dbReference type="PANTHER" id="PTHR33602:SF1">
    <property type="entry name" value="REGULATORY PROTEIN RECX FAMILY PROTEIN"/>
    <property type="match status" value="1"/>
</dbReference>
<keyword evidence="4 5" id="KW-0963">Cytoplasm</keyword>
<dbReference type="Proteomes" id="UP000256774">
    <property type="component" value="Unassembled WGS sequence"/>
</dbReference>
<organism evidence="8 9">
    <name type="scientific">Paraperlucidibaca baekdonensis</name>
    <dbReference type="NCBI Taxonomy" id="748120"/>
    <lineage>
        <taxon>Bacteria</taxon>
        <taxon>Pseudomonadati</taxon>
        <taxon>Pseudomonadota</taxon>
        <taxon>Gammaproteobacteria</taxon>
        <taxon>Moraxellales</taxon>
        <taxon>Moraxellaceae</taxon>
        <taxon>Paraperlucidibaca</taxon>
    </lineage>
</organism>
<dbReference type="InterPro" id="IPR053925">
    <property type="entry name" value="RecX_HTH_3rd"/>
</dbReference>
<dbReference type="InterPro" id="IPR003783">
    <property type="entry name" value="Regulatory_RecX"/>
</dbReference>
<gene>
    <name evidence="5" type="primary">recX</name>
    <name evidence="8" type="ORF">DFR26_1465</name>
</gene>
<protein>
    <recommendedName>
        <fullName evidence="3 5">Regulatory protein RecX</fullName>
    </recommendedName>
</protein>
<sequence>MAGFGFKRGGASDEPLTPEQVWNKLLTWQTRREHTQHELRAKLAMYAVDESLIAQSLAKLCNYGLQDDQRCAAGIVRSQLLRGRGQRAISQRLQQKGLAADHPALAEQTEHVDWVAEATALLHRRFGSAPADGPKAQAKRVRFLQYRGFSLSQAIEAMKAPVSD</sequence>
<evidence type="ECO:0000259" key="7">
    <source>
        <dbReference type="Pfam" id="PF21981"/>
    </source>
</evidence>
<evidence type="ECO:0000256" key="1">
    <source>
        <dbReference type="ARBA" id="ARBA00004496"/>
    </source>
</evidence>